<dbReference type="SUPFAM" id="SSF46894">
    <property type="entry name" value="C-terminal effector domain of the bipartite response regulators"/>
    <property type="match status" value="1"/>
</dbReference>
<dbReference type="InterPro" id="IPR027417">
    <property type="entry name" value="P-loop_NTPase"/>
</dbReference>
<dbReference type="Pfam" id="PF13191">
    <property type="entry name" value="AAA_16"/>
    <property type="match status" value="1"/>
</dbReference>
<dbReference type="Pfam" id="PF00196">
    <property type="entry name" value="GerE"/>
    <property type="match status" value="1"/>
</dbReference>
<dbReference type="InterPro" id="IPR036388">
    <property type="entry name" value="WH-like_DNA-bd_sf"/>
</dbReference>
<dbReference type="Gene3D" id="1.10.10.10">
    <property type="entry name" value="Winged helix-like DNA-binding domain superfamily/Winged helix DNA-binding domain"/>
    <property type="match status" value="1"/>
</dbReference>
<dbReference type="CDD" id="cd06170">
    <property type="entry name" value="LuxR_C_like"/>
    <property type="match status" value="1"/>
</dbReference>
<dbReference type="SMART" id="SM00421">
    <property type="entry name" value="HTH_LUXR"/>
    <property type="match status" value="1"/>
</dbReference>
<dbReference type="PANTHER" id="PTHR16305">
    <property type="entry name" value="TESTICULAR SOLUBLE ADENYLYL CYCLASE"/>
    <property type="match status" value="1"/>
</dbReference>
<dbReference type="InterPro" id="IPR041664">
    <property type="entry name" value="AAA_16"/>
</dbReference>
<dbReference type="InterPro" id="IPR000792">
    <property type="entry name" value="Tscrpt_reg_LuxR_C"/>
</dbReference>
<evidence type="ECO:0000313" key="2">
    <source>
        <dbReference type="Proteomes" id="UP001592582"/>
    </source>
</evidence>
<dbReference type="Proteomes" id="UP001592582">
    <property type="component" value="Unassembled WGS sequence"/>
</dbReference>
<reference evidence="1 2" key="1">
    <citation type="submission" date="2024-09" db="EMBL/GenBank/DDBJ databases">
        <authorList>
            <person name="Lee S.D."/>
        </authorList>
    </citation>
    <scope>NUCLEOTIDE SEQUENCE [LARGE SCALE GENOMIC DNA]</scope>
    <source>
        <strain evidence="1 2">N1-1</strain>
    </source>
</reference>
<comment type="caution">
    <text evidence="1">The sequence shown here is derived from an EMBL/GenBank/DDBJ whole genome shotgun (WGS) entry which is preliminary data.</text>
</comment>
<dbReference type="EMBL" id="JBHEZX010000001">
    <property type="protein sequence ID" value="MFC1407709.1"/>
    <property type="molecule type" value="Genomic_DNA"/>
</dbReference>
<dbReference type="SUPFAM" id="SSF48452">
    <property type="entry name" value="TPR-like"/>
    <property type="match status" value="1"/>
</dbReference>
<sequence length="921" mass="96739">MPSQLYGREDEQAAVDALLADARQGRSGALVLRGEPGIGKTALLDHAAGTAAGSGFRVIRATGVQYEAELPFAGLSLLLAPALDRLPGLPAPQRRSLERAFGLAEDPGPGQGSGPGDRLLAGLAVLSLLAELAEPQPLLCLVDDAQWLDRESTEALLLAARRLQAEGVVLLLAAREGEGSWAAPGLPELRLSALAGPAAEALLAATTALGPPERRRILAEAHGNPLALIELPAAPGRVADGSSGGMALTGRLQLAYHGQVTRLPAATQSLLLVAAAEETGELDLVLRAGALLGAAAEDLRAAEEAGLVQVEDGARIRFRHPLLRSAVQQRAPLALRLATHRALAEALTADGEDRRRIWHLAQAATGPDERLAAELERGAEHAAGRGGHAGAAAAYERAARLSPAAADATRRHAHAAEAAMEGGEPDRAAVLAEQALRRIAAEPGPPDRLTQAQLLFVQGIARFWHGDHQGALDLLLRTADLVTDTAPQHSARVLIQAFHAAWYLGEQQVGLVRDRLAALAPAPEQWSTPLVRYLVAVTGALLGPDDDAAPQPVAEPVAEVAAQARAAGAAVPVDLGTFCGATLILGDDTETVRLAGELVAEARAVGAVGALPTLLFFLAEGELFTGQPADALAHATESLRLAEDIGQPQWASQMHSFLGYLAAVVGDEQLTRGSAERALAAGLAGRPWTQWALGLLDLGQGRAEECLSRLEPLVHGPQRHHVAALRAVPDLVEAAVRLRRPERAETASGYFRGWAGRGGQPWAAALALRCEALLSTDAAAEAAFLAALKLHGEQHRPWDRARTELLYGEWLRRERRTAEARTPLRAALDAFQQLGAAPWAERARTELGATGGGAPARERPAGALALLTPQESQIVRLAAQGLSNRDIAAQLFLSSRTVGYHLYKAYPKLGVASRGELADVL</sequence>
<protein>
    <submittedName>
        <fullName evidence="1">AAA family ATPase</fullName>
    </submittedName>
</protein>
<evidence type="ECO:0000313" key="1">
    <source>
        <dbReference type="EMBL" id="MFC1407709.1"/>
    </source>
</evidence>
<name>A0ABV6V1W5_9ACTN</name>
<dbReference type="PRINTS" id="PR00038">
    <property type="entry name" value="HTHLUXR"/>
</dbReference>
<dbReference type="PROSITE" id="PS50043">
    <property type="entry name" value="HTH_LUXR_2"/>
    <property type="match status" value="1"/>
</dbReference>
<dbReference type="InterPro" id="IPR011990">
    <property type="entry name" value="TPR-like_helical_dom_sf"/>
</dbReference>
<accession>A0ABV6V1W5</accession>
<dbReference type="PANTHER" id="PTHR16305:SF35">
    <property type="entry name" value="TRANSCRIPTIONAL ACTIVATOR DOMAIN"/>
    <property type="match status" value="1"/>
</dbReference>
<organism evidence="1 2">
    <name type="scientific">Streptacidiphilus alkalitolerans</name>
    <dbReference type="NCBI Taxonomy" id="3342712"/>
    <lineage>
        <taxon>Bacteria</taxon>
        <taxon>Bacillati</taxon>
        <taxon>Actinomycetota</taxon>
        <taxon>Actinomycetes</taxon>
        <taxon>Kitasatosporales</taxon>
        <taxon>Streptomycetaceae</taxon>
        <taxon>Streptacidiphilus</taxon>
    </lineage>
</organism>
<gene>
    <name evidence="1" type="ORF">ACEZDG_00245</name>
</gene>
<proteinExistence type="predicted"/>
<keyword evidence="2" id="KW-1185">Reference proteome</keyword>
<dbReference type="InterPro" id="IPR016032">
    <property type="entry name" value="Sig_transdc_resp-reg_C-effctor"/>
</dbReference>
<dbReference type="SUPFAM" id="SSF52540">
    <property type="entry name" value="P-loop containing nucleoside triphosphate hydrolases"/>
    <property type="match status" value="1"/>
</dbReference>